<protein>
    <submittedName>
        <fullName evidence="1">Uncharacterized protein</fullName>
    </submittedName>
</protein>
<dbReference type="EMBL" id="JAOPGA020001192">
    <property type="protein sequence ID" value="KAL0485957.1"/>
    <property type="molecule type" value="Genomic_DNA"/>
</dbReference>
<dbReference type="Proteomes" id="UP001431209">
    <property type="component" value="Unassembled WGS sequence"/>
</dbReference>
<evidence type="ECO:0000313" key="2">
    <source>
        <dbReference type="Proteomes" id="UP001431209"/>
    </source>
</evidence>
<proteinExistence type="predicted"/>
<gene>
    <name evidence="1" type="ORF">AKO1_001706</name>
</gene>
<keyword evidence="2" id="KW-1185">Reference proteome</keyword>
<accession>A0AAW2Z809</accession>
<reference evidence="1 2" key="1">
    <citation type="submission" date="2024-03" db="EMBL/GenBank/DDBJ databases">
        <title>The Acrasis kona genome and developmental transcriptomes reveal deep origins of eukaryotic multicellular pathways.</title>
        <authorList>
            <person name="Sheikh S."/>
            <person name="Fu C.-J."/>
            <person name="Brown M.W."/>
            <person name="Baldauf S.L."/>
        </authorList>
    </citation>
    <scope>NUCLEOTIDE SEQUENCE [LARGE SCALE GENOMIC DNA]</scope>
    <source>
        <strain evidence="1 2">ATCC MYA-3509</strain>
    </source>
</reference>
<name>A0AAW2Z809_9EUKA</name>
<organism evidence="1 2">
    <name type="scientific">Acrasis kona</name>
    <dbReference type="NCBI Taxonomy" id="1008807"/>
    <lineage>
        <taxon>Eukaryota</taxon>
        <taxon>Discoba</taxon>
        <taxon>Heterolobosea</taxon>
        <taxon>Tetramitia</taxon>
        <taxon>Eutetramitia</taxon>
        <taxon>Acrasidae</taxon>
        <taxon>Acrasis</taxon>
    </lineage>
</organism>
<sequence>MGNSINKKQKRTKHVGGYSQVEALKYRRSEYIRQQGDEFLTVKVDISPPEQYRVHRGAMTTRDHIRSISTQIEREETLKLSKKFRHKSTPNIRVENNFKT</sequence>
<comment type="caution">
    <text evidence="1">The sequence shown here is derived from an EMBL/GenBank/DDBJ whole genome shotgun (WGS) entry which is preliminary data.</text>
</comment>
<dbReference type="AlphaFoldDB" id="A0AAW2Z809"/>
<evidence type="ECO:0000313" key="1">
    <source>
        <dbReference type="EMBL" id="KAL0485957.1"/>
    </source>
</evidence>